<proteinExistence type="predicted"/>
<protein>
    <submittedName>
        <fullName evidence="1">Uncharacterized protein</fullName>
    </submittedName>
</protein>
<reference evidence="1" key="1">
    <citation type="submission" date="2020-05" db="EMBL/GenBank/DDBJ databases">
        <title>Large-scale comparative analyses of tick genomes elucidate their genetic diversity and vector capacities.</title>
        <authorList>
            <person name="Jia N."/>
            <person name="Wang J."/>
            <person name="Shi W."/>
            <person name="Du L."/>
            <person name="Sun Y."/>
            <person name="Zhan W."/>
            <person name="Jiang J."/>
            <person name="Wang Q."/>
            <person name="Zhang B."/>
            <person name="Ji P."/>
            <person name="Sakyi L.B."/>
            <person name="Cui X."/>
            <person name="Yuan T."/>
            <person name="Jiang B."/>
            <person name="Yang W."/>
            <person name="Lam T.T.-Y."/>
            <person name="Chang Q."/>
            <person name="Ding S."/>
            <person name="Wang X."/>
            <person name="Zhu J."/>
            <person name="Ruan X."/>
            <person name="Zhao L."/>
            <person name="Wei J."/>
            <person name="Que T."/>
            <person name="Du C."/>
            <person name="Cheng J."/>
            <person name="Dai P."/>
            <person name="Han X."/>
            <person name="Huang E."/>
            <person name="Gao Y."/>
            <person name="Liu J."/>
            <person name="Shao H."/>
            <person name="Ye R."/>
            <person name="Li L."/>
            <person name="Wei W."/>
            <person name="Wang X."/>
            <person name="Wang C."/>
            <person name="Yang T."/>
            <person name="Huo Q."/>
            <person name="Li W."/>
            <person name="Guo W."/>
            <person name="Chen H."/>
            <person name="Zhou L."/>
            <person name="Ni X."/>
            <person name="Tian J."/>
            <person name="Zhou Y."/>
            <person name="Sheng Y."/>
            <person name="Liu T."/>
            <person name="Pan Y."/>
            <person name="Xia L."/>
            <person name="Li J."/>
            <person name="Zhao F."/>
            <person name="Cao W."/>
        </authorList>
    </citation>
    <scope>NUCLEOTIDE SEQUENCE</scope>
    <source>
        <strain evidence="1">Hyas-2018</strain>
    </source>
</reference>
<evidence type="ECO:0000313" key="1">
    <source>
        <dbReference type="EMBL" id="KAH6921838.1"/>
    </source>
</evidence>
<evidence type="ECO:0000313" key="2">
    <source>
        <dbReference type="Proteomes" id="UP000821845"/>
    </source>
</evidence>
<comment type="caution">
    <text evidence="1">The sequence shown here is derived from an EMBL/GenBank/DDBJ whole genome shotgun (WGS) entry which is preliminary data.</text>
</comment>
<organism evidence="1 2">
    <name type="scientific">Hyalomma asiaticum</name>
    <name type="common">Tick</name>
    <dbReference type="NCBI Taxonomy" id="266040"/>
    <lineage>
        <taxon>Eukaryota</taxon>
        <taxon>Metazoa</taxon>
        <taxon>Ecdysozoa</taxon>
        <taxon>Arthropoda</taxon>
        <taxon>Chelicerata</taxon>
        <taxon>Arachnida</taxon>
        <taxon>Acari</taxon>
        <taxon>Parasitiformes</taxon>
        <taxon>Ixodida</taxon>
        <taxon>Ixodoidea</taxon>
        <taxon>Ixodidae</taxon>
        <taxon>Hyalomminae</taxon>
        <taxon>Hyalomma</taxon>
    </lineage>
</organism>
<keyword evidence="2" id="KW-1185">Reference proteome</keyword>
<gene>
    <name evidence="1" type="ORF">HPB50_005391</name>
</gene>
<dbReference type="EMBL" id="CM023489">
    <property type="protein sequence ID" value="KAH6921838.1"/>
    <property type="molecule type" value="Genomic_DNA"/>
</dbReference>
<dbReference type="Proteomes" id="UP000821845">
    <property type="component" value="Chromosome 9"/>
</dbReference>
<sequence length="975" mass="110287">MPSPDAPNEDELFTEEVELRRLLQQLEWMEYEKKLHLWHQQKRLKQGEGVDSEEAETDKPEPPADIVESEFVDLVRRRVKKQKEATEYVFYLTRGKTTPAHQCPSEEQQRRQDVAKTSLHLRIMFNEKEVCKTDTRPLGEEFMVVWGQIFALRILQFPRTINLEVYETRGVLSQKLADVLVPVPEAEQTTSNTHLTAIHFASDKTVSATHAGVGCGVRLEVGRSGALWLSLNGELTCSLAWADSAAGRNVVIRTGTAVNARARVTQRKAGKARLGTILNRSKLRALSQEPQENPRGSATLPPKDKGSDGLEFCDKSELERNPRFSLLLLRNSGVAEFRDFAMVPLMTNEYTIPLMEMREQVLRQVYESQTHKVLEDVVIEEKMPFIGSLGFGLLKLAKRRRPLRPSRRERRRVTGQSAAAADAEILVTVLRASNVPVRRDTDTSASHRTPRTTTAYLGMLDDVVEYQVRPFVEVMFQQRTARTFVADGPHPTWNQELRLPITPEEGVVRDVIYLNLFDEVVLDLLEDDRERQSTVHQRLERRWLGSLKIPFSTLYINAKIEGTFRIDVPVVLLGYAHEVKPWSPAQDAPASSTYVSFYMTVEPGLQSPEVLRARCDSSEPPQLLQQAEEWQSSLESRYPRRFVKALAMDASGKWVFVPRFLRPLAPPQQLLDSARRASFVEDGSSSVRDIMALAARFVSLIPTLSDSVLFPGLCDIWSTCDQFLRVLTGDEEEHALLLCNYFLHLGTEAYLLLGSGIPEGQTAYVLTRDEQRAGRNRDGDVRIWNAVTGRSYSITDSYGPLQSVGCLVGTDNIWANVQKHEHPSRLSYNLSKSSHWKPFFAKGKVPPTLDSVQPSELTYEPTDHSYVSRLQQKIEYALKESVMKWRKRLESMASASTSTDDIQELSEILTSYKMSGFPLSMSFTDVETVIETVLSTGVHLTESRNVEFALAVHIHPYPSGVLAVWVYIAALTRKS</sequence>
<accession>A0ACB7RHF9</accession>
<name>A0ACB7RHF9_HYAAI</name>